<accession>A0A443YVY9</accession>
<dbReference type="Pfam" id="PF07693">
    <property type="entry name" value="KAP_NTPase"/>
    <property type="match status" value="1"/>
</dbReference>
<dbReference type="AlphaFoldDB" id="A0A443YVY9"/>
<dbReference type="RefSeq" id="WP_113646696.1">
    <property type="nucleotide sequence ID" value="NZ_QMHN01000002.1"/>
</dbReference>
<evidence type="ECO:0000259" key="1">
    <source>
        <dbReference type="Pfam" id="PF07693"/>
    </source>
</evidence>
<comment type="caution">
    <text evidence="2">The sequence shown here is derived from an EMBL/GenBank/DDBJ whole genome shotgun (WGS) entry which is preliminary data.</text>
</comment>
<gene>
    <name evidence="2" type="ORF">DPV69_07260</name>
</gene>
<keyword evidence="3" id="KW-1185">Reference proteome</keyword>
<dbReference type="PANTHER" id="PTHR22674:SF6">
    <property type="entry name" value="NTPASE KAP FAMILY P-LOOP DOMAIN-CONTAINING PROTEIN 1"/>
    <property type="match status" value="1"/>
</dbReference>
<evidence type="ECO:0000313" key="2">
    <source>
        <dbReference type="EMBL" id="RWU08172.1"/>
    </source>
</evidence>
<proteinExistence type="predicted"/>
<dbReference type="InterPro" id="IPR052754">
    <property type="entry name" value="NTPase_KAP_P-loop"/>
</dbReference>
<dbReference type="SUPFAM" id="SSF52540">
    <property type="entry name" value="P-loop containing nucleoside triphosphate hydrolases"/>
    <property type="match status" value="1"/>
</dbReference>
<dbReference type="EMBL" id="SAYW01000002">
    <property type="protein sequence ID" value="RWU08172.1"/>
    <property type="molecule type" value="Genomic_DNA"/>
</dbReference>
<organism evidence="2 3">
    <name type="scientific">Pedobacter chitinilyticus</name>
    <dbReference type="NCBI Taxonomy" id="2233776"/>
    <lineage>
        <taxon>Bacteria</taxon>
        <taxon>Pseudomonadati</taxon>
        <taxon>Bacteroidota</taxon>
        <taxon>Sphingobacteriia</taxon>
        <taxon>Sphingobacteriales</taxon>
        <taxon>Sphingobacteriaceae</taxon>
        <taxon>Pedobacter</taxon>
    </lineage>
</organism>
<dbReference type="OrthoDB" id="88903at2"/>
<feature type="domain" description="KAP NTPase" evidence="1">
    <location>
        <begin position="18"/>
        <end position="306"/>
    </location>
</feature>
<dbReference type="PANTHER" id="PTHR22674">
    <property type="entry name" value="NTPASE, KAP FAMILY P-LOOP DOMAIN-CONTAINING 1"/>
    <property type="match status" value="1"/>
</dbReference>
<protein>
    <recommendedName>
        <fullName evidence="1">KAP NTPase domain-containing protein</fullName>
    </recommendedName>
</protein>
<dbReference type="Gene3D" id="3.40.50.300">
    <property type="entry name" value="P-loop containing nucleotide triphosphate hydrolases"/>
    <property type="match status" value="1"/>
</dbReference>
<dbReference type="InterPro" id="IPR027417">
    <property type="entry name" value="P-loop_NTPase"/>
</dbReference>
<reference evidence="2 3" key="1">
    <citation type="submission" date="2018-06" db="EMBL/GenBank/DDBJ databases">
        <title>Pedobacter endophyticus sp. nov., an endophytic bacterium isolated from a leaf of Triticum aestivum.</title>
        <authorList>
            <person name="Zhang L."/>
        </authorList>
    </citation>
    <scope>NUCLEOTIDE SEQUENCE [LARGE SCALE GENOMIC DNA]</scope>
    <source>
        <strain evidence="2 3">CM134L-2</strain>
    </source>
</reference>
<dbReference type="InterPro" id="IPR011646">
    <property type="entry name" value="KAP_P-loop"/>
</dbReference>
<name>A0A443YVY9_9SPHI</name>
<dbReference type="Proteomes" id="UP000284120">
    <property type="component" value="Unassembled WGS sequence"/>
</dbReference>
<evidence type="ECO:0000313" key="3">
    <source>
        <dbReference type="Proteomes" id="UP000284120"/>
    </source>
</evidence>
<sequence>MQTDKAITNHTEDKLNREMFVNALAQEILAIQNRDCTVIGLYGKWGAGKTSIIGLLEQLLHEKYYFTAYFNPWRYKSEDIILRELFMKIIEGARSDRKLESKWEKLGVLFSEYGQFISLPSANIKGIKVDFSKPLQGLVTGLGRLFKGKSTIDDKKAAINEILDQLAVPLVIFIDDVDRLDVAEIRSLFKLVKLTADFNKLIYIIAFDEDIVAKALAQNYGTGEPGDGKAFLEKIVQLPLRIPTVPNKERFTYTINLLNEWAQSQAFEFPEKYQALFVKHFKDLHDNFIKTPRDSKRLLNAVSFSYQCLRDEVNVYDIVLLETIRIFLPAVFDELLAVQSELFKLQTGENGYTINNKKSDAGVAFEKRINMYAHTLPLIADVTDYLFPFNNLFNLGFNSNRSEKIADLFAHQRVAIRRYFDRFTEFKIAGEDISDLEFKGILSRFNTLPYSELTDEIQRLCMFPKNDIYRLFHYFRSQLEETGKINVATMLCTKEHFYFDNSFESRFFRMIDLSLELLAGVGQMKRIESLRQIIFTCPSIHHSLSIIYDAQYVSDRQRDAKFHPIEALKDITKEYIFKIQRLPLADYFKNVDDEKCDILCHLIDQYGDAEKFRTELINFLDQKPENVMLFIKSMLPMSYINMSPIGQYSNRIDYDKFRTIEQYVRREVLIEKCLIVYPDAYQKIDINPDERQSMEIDHKIIIQYLLFARSEQATEMSDG</sequence>